<evidence type="ECO:0000256" key="2">
    <source>
        <dbReference type="ARBA" id="ARBA00022448"/>
    </source>
</evidence>
<evidence type="ECO:0000256" key="1">
    <source>
        <dbReference type="ARBA" id="ARBA00004496"/>
    </source>
</evidence>
<gene>
    <name evidence="14" type="primary">ulaC</name>
    <name evidence="14" type="ORF">CMASS_02525</name>
</gene>
<feature type="compositionally biased region" description="Low complexity" evidence="11">
    <location>
        <begin position="156"/>
        <end position="184"/>
    </location>
</feature>
<protein>
    <recommendedName>
        <fullName evidence="9">Ascorbate-specific PTS system EIIA component</fullName>
    </recommendedName>
    <alternativeName>
        <fullName evidence="10">Ascorbate-specific phosphotransferase enzyme IIA component</fullName>
    </alternativeName>
</protein>
<keyword evidence="7" id="KW-0418">Kinase</keyword>
<dbReference type="InterPro" id="IPR013011">
    <property type="entry name" value="PTS_EIIB_2"/>
</dbReference>
<comment type="function">
    <text evidence="8">The phosphoenolpyruvate-dependent sugar phosphotransferase system (sugar PTS), a major carbohydrate active transport system, catalyzes the phosphorylation of incoming sugar substrates concomitantly with their translocation across the cell membrane. The enzyme II UlaABC PTS system is involved in ascorbate transport.</text>
</comment>
<dbReference type="EMBL" id="CP063189">
    <property type="protein sequence ID" value="WCZ31964.1"/>
    <property type="molecule type" value="Genomic_DNA"/>
</dbReference>
<evidence type="ECO:0000313" key="15">
    <source>
        <dbReference type="Proteomes" id="UP001220064"/>
    </source>
</evidence>
<dbReference type="InterPro" id="IPR016152">
    <property type="entry name" value="PTrfase/Anion_transptr"/>
</dbReference>
<dbReference type="PROSITE" id="PS51099">
    <property type="entry name" value="PTS_EIIB_TYPE_2"/>
    <property type="match status" value="1"/>
</dbReference>
<dbReference type="SUPFAM" id="SSF55804">
    <property type="entry name" value="Phoshotransferase/anion transport protein"/>
    <property type="match status" value="1"/>
</dbReference>
<evidence type="ECO:0000259" key="12">
    <source>
        <dbReference type="PROSITE" id="PS51094"/>
    </source>
</evidence>
<evidence type="ECO:0000256" key="5">
    <source>
        <dbReference type="ARBA" id="ARBA00022679"/>
    </source>
</evidence>
<keyword evidence="15" id="KW-1185">Reference proteome</keyword>
<reference evidence="14 15" key="1">
    <citation type="submission" date="2020-10" db="EMBL/GenBank/DDBJ databases">
        <title>Complete genome sequence of Corynebacterium massiliense DSM 45435, type strain of Corynebacterium massiliense.</title>
        <authorList>
            <person name="Busche T."/>
            <person name="Kalinowski J."/>
            <person name="Ruckert C."/>
        </authorList>
    </citation>
    <scope>NUCLEOTIDE SEQUENCE [LARGE SCALE GENOMIC DNA]</scope>
    <source>
        <strain evidence="14 15">DSM 45435</strain>
    </source>
</reference>
<accession>A0ABY7U7L8</accession>
<name>A0ABY7U7L8_9CORY</name>
<dbReference type="Gene3D" id="3.40.930.10">
    <property type="entry name" value="Mannitol-specific EII, Chain A"/>
    <property type="match status" value="1"/>
</dbReference>
<evidence type="ECO:0000259" key="13">
    <source>
        <dbReference type="PROSITE" id="PS51099"/>
    </source>
</evidence>
<evidence type="ECO:0000313" key="14">
    <source>
        <dbReference type="EMBL" id="WCZ31964.1"/>
    </source>
</evidence>
<organism evidence="14 15">
    <name type="scientific">Corynebacterium massiliense DSM 45435</name>
    <dbReference type="NCBI Taxonomy" id="1121364"/>
    <lineage>
        <taxon>Bacteria</taxon>
        <taxon>Bacillati</taxon>
        <taxon>Actinomycetota</taxon>
        <taxon>Actinomycetes</taxon>
        <taxon>Mycobacteriales</taxon>
        <taxon>Corynebacteriaceae</taxon>
        <taxon>Corynebacterium</taxon>
    </lineage>
</organism>
<keyword evidence="3" id="KW-0963">Cytoplasm</keyword>
<dbReference type="CDD" id="cd05563">
    <property type="entry name" value="PTS_IIB_ascorbate"/>
    <property type="match status" value="1"/>
</dbReference>
<dbReference type="Proteomes" id="UP001220064">
    <property type="component" value="Chromosome"/>
</dbReference>
<dbReference type="InterPro" id="IPR051351">
    <property type="entry name" value="Ascorbate-PTS_EIIA_comp"/>
</dbReference>
<evidence type="ECO:0000256" key="11">
    <source>
        <dbReference type="SAM" id="MobiDB-lite"/>
    </source>
</evidence>
<evidence type="ECO:0000256" key="7">
    <source>
        <dbReference type="ARBA" id="ARBA00022777"/>
    </source>
</evidence>
<evidence type="ECO:0000256" key="10">
    <source>
        <dbReference type="ARBA" id="ARBA00042072"/>
    </source>
</evidence>
<dbReference type="RefSeq" id="WP_022862607.1">
    <property type="nucleotide sequence ID" value="NZ_ATVG01000003.1"/>
</dbReference>
<evidence type="ECO:0000256" key="4">
    <source>
        <dbReference type="ARBA" id="ARBA00022553"/>
    </source>
</evidence>
<dbReference type="InterPro" id="IPR003501">
    <property type="entry name" value="PTS_EIIB_2/3"/>
</dbReference>
<dbReference type="Pfam" id="PF02302">
    <property type="entry name" value="PTS_IIB"/>
    <property type="match status" value="1"/>
</dbReference>
<dbReference type="PANTHER" id="PTHR36203:SF1">
    <property type="entry name" value="ASCORBATE-SPECIFIC PTS SYSTEM EIIA COMPONENT"/>
    <property type="match status" value="1"/>
</dbReference>
<feature type="domain" description="PTS EIIA type-2" evidence="12">
    <location>
        <begin position="6"/>
        <end position="149"/>
    </location>
</feature>
<dbReference type="Pfam" id="PF00359">
    <property type="entry name" value="PTS_EIIA_2"/>
    <property type="match status" value="1"/>
</dbReference>
<keyword evidence="2" id="KW-0813">Transport</keyword>
<dbReference type="InterPro" id="IPR036095">
    <property type="entry name" value="PTS_EIIB-like_sf"/>
</dbReference>
<sequence>MSDLSGLLRDDAVALDVTVRDWREAIRVAGGLLEDTGSITSAYTDAMVDSVDANGPYIVVAPGFAFAHARPSEAVKETALSWVRLKHPIHFGHAKNDPVTLVVALAAQNDSAHTSAMKDLAKLLGNRAKRERLDTVTSASELRQVLDGSEKQAPVDKPAAETAAAHKAASASTGAAADPAADTSAPRDEETVPSKGKILTVCGNGLGTSLFLKNTLEDVLTQWGWAKYLTVEATDTISAKGRAKEADFLLTSGEIARTLGDVGVPVYVIDDFTDEIEIDRALRSLYAV</sequence>
<dbReference type="PROSITE" id="PS51094">
    <property type="entry name" value="PTS_EIIA_TYPE_2"/>
    <property type="match status" value="1"/>
</dbReference>
<evidence type="ECO:0000256" key="8">
    <source>
        <dbReference type="ARBA" id="ARBA00037387"/>
    </source>
</evidence>
<feature type="domain" description="PTS EIIB type-2" evidence="13">
    <location>
        <begin position="196"/>
        <end position="288"/>
    </location>
</feature>
<dbReference type="InterPro" id="IPR002178">
    <property type="entry name" value="PTS_EIIA_type-2_dom"/>
</dbReference>
<dbReference type="GO" id="GO:0016740">
    <property type="term" value="F:transferase activity"/>
    <property type="evidence" value="ECO:0007669"/>
    <property type="project" value="UniProtKB-KW"/>
</dbReference>
<keyword evidence="5 14" id="KW-0808">Transferase</keyword>
<evidence type="ECO:0000256" key="3">
    <source>
        <dbReference type="ARBA" id="ARBA00022490"/>
    </source>
</evidence>
<proteinExistence type="predicted"/>
<dbReference type="SUPFAM" id="SSF52794">
    <property type="entry name" value="PTS system IIB component-like"/>
    <property type="match status" value="1"/>
</dbReference>
<feature type="region of interest" description="Disordered" evidence="11">
    <location>
        <begin position="135"/>
        <end position="193"/>
    </location>
</feature>
<comment type="subcellular location">
    <subcellularLocation>
        <location evidence="1">Cytoplasm</location>
    </subcellularLocation>
</comment>
<dbReference type="Gene3D" id="3.40.50.2300">
    <property type="match status" value="1"/>
</dbReference>
<evidence type="ECO:0000256" key="9">
    <source>
        <dbReference type="ARBA" id="ARBA00041175"/>
    </source>
</evidence>
<keyword evidence="6" id="KW-0598">Phosphotransferase system</keyword>
<keyword evidence="4" id="KW-0597">Phosphoprotein</keyword>
<dbReference type="PANTHER" id="PTHR36203">
    <property type="entry name" value="ASCORBATE-SPECIFIC PTS SYSTEM EIIA COMPONENT"/>
    <property type="match status" value="1"/>
</dbReference>
<evidence type="ECO:0000256" key="6">
    <source>
        <dbReference type="ARBA" id="ARBA00022683"/>
    </source>
</evidence>